<evidence type="ECO:0000256" key="7">
    <source>
        <dbReference type="ARBA" id="ARBA00022884"/>
    </source>
</evidence>
<protein>
    <submittedName>
        <fullName evidence="11">12446_t:CDS:1</fullName>
    </submittedName>
</protein>
<dbReference type="EMBL" id="CAJVPL010003098">
    <property type="protein sequence ID" value="CAG8626236.1"/>
    <property type="molecule type" value="Genomic_DNA"/>
</dbReference>
<dbReference type="PANTHER" id="PTHR11953">
    <property type="entry name" value="EXOSOME COMPLEX COMPONENT"/>
    <property type="match status" value="1"/>
</dbReference>
<dbReference type="GO" id="GO:0071051">
    <property type="term" value="P:poly(A)-dependent snoRNA 3'-end processing"/>
    <property type="evidence" value="ECO:0007669"/>
    <property type="project" value="TreeGrafter"/>
</dbReference>
<sequence length="259" mass="28476">MDRRRIPGPETSVSPIIERSEDAKETPTLGEGDKRHDGRKVEDIRPIFLKTGLITQANGSAYIELCETKIACAIYGPRQTKLPAFSGKGNLNCDFKFASFSCAKRRSNHRDPQEKEFSQLLYEALVPSLRLDLLPKSTIDVYVSVIQNDGTASCLAAAITCASMALTDAGIEMVDQVAACAASYINDEIFIDGDFFEEQRESGSIVLSYMPSLNEITHIIQSGEVDVATTSQAVELCVDVCSKIYSVMRHSLLEPVKKQ</sequence>
<dbReference type="OrthoDB" id="2504340at2759"/>
<dbReference type="InterPro" id="IPR036345">
    <property type="entry name" value="ExoRNase_PH_dom2_sf"/>
</dbReference>
<dbReference type="PANTHER" id="PTHR11953:SF2">
    <property type="entry name" value="EXOSOME COMPLEX COMPONENT MTR3"/>
    <property type="match status" value="1"/>
</dbReference>
<dbReference type="GO" id="GO:0005730">
    <property type="term" value="C:nucleolus"/>
    <property type="evidence" value="ECO:0007669"/>
    <property type="project" value="TreeGrafter"/>
</dbReference>
<evidence type="ECO:0000256" key="6">
    <source>
        <dbReference type="ARBA" id="ARBA00022835"/>
    </source>
</evidence>
<feature type="compositionally biased region" description="Basic and acidic residues" evidence="9">
    <location>
        <begin position="18"/>
        <end position="37"/>
    </location>
</feature>
<keyword evidence="8" id="KW-0539">Nucleus</keyword>
<evidence type="ECO:0000256" key="8">
    <source>
        <dbReference type="ARBA" id="ARBA00023242"/>
    </source>
</evidence>
<dbReference type="InterPro" id="IPR027408">
    <property type="entry name" value="PNPase/RNase_PH_dom_sf"/>
</dbReference>
<dbReference type="AlphaFoldDB" id="A0A9N9D4W3"/>
<evidence type="ECO:0000256" key="1">
    <source>
        <dbReference type="ARBA" id="ARBA00004123"/>
    </source>
</evidence>
<feature type="domain" description="Exoribonuclease phosphorolytic" evidence="10">
    <location>
        <begin position="44"/>
        <end position="172"/>
    </location>
</feature>
<reference evidence="11" key="1">
    <citation type="submission" date="2021-06" db="EMBL/GenBank/DDBJ databases">
        <authorList>
            <person name="Kallberg Y."/>
            <person name="Tangrot J."/>
            <person name="Rosling A."/>
        </authorList>
    </citation>
    <scope>NUCLEOTIDE SEQUENCE</scope>
    <source>
        <strain evidence="11">MT106</strain>
    </source>
</reference>
<dbReference type="GO" id="GO:0000177">
    <property type="term" value="C:cytoplasmic exosome (RNase complex)"/>
    <property type="evidence" value="ECO:0007669"/>
    <property type="project" value="TreeGrafter"/>
</dbReference>
<evidence type="ECO:0000313" key="12">
    <source>
        <dbReference type="Proteomes" id="UP000789831"/>
    </source>
</evidence>
<dbReference type="InterPro" id="IPR001247">
    <property type="entry name" value="ExoRNase_PH_dom1"/>
</dbReference>
<comment type="similarity">
    <text evidence="3">Belongs to the RNase PH family.</text>
</comment>
<keyword evidence="4" id="KW-0963">Cytoplasm</keyword>
<feature type="region of interest" description="Disordered" evidence="9">
    <location>
        <begin position="1"/>
        <end position="37"/>
    </location>
</feature>
<dbReference type="SUPFAM" id="SSF55666">
    <property type="entry name" value="Ribonuclease PH domain 2-like"/>
    <property type="match status" value="1"/>
</dbReference>
<evidence type="ECO:0000313" key="11">
    <source>
        <dbReference type="EMBL" id="CAG8626236.1"/>
    </source>
</evidence>
<dbReference type="Proteomes" id="UP000789831">
    <property type="component" value="Unassembled WGS sequence"/>
</dbReference>
<dbReference type="InterPro" id="IPR020568">
    <property type="entry name" value="Ribosomal_Su5_D2-typ_SF"/>
</dbReference>
<dbReference type="GO" id="GO:0000176">
    <property type="term" value="C:nuclear exosome (RNase complex)"/>
    <property type="evidence" value="ECO:0007669"/>
    <property type="project" value="TreeGrafter"/>
</dbReference>
<keyword evidence="12" id="KW-1185">Reference proteome</keyword>
<keyword evidence="6" id="KW-0271">Exosome</keyword>
<dbReference type="SUPFAM" id="SSF54211">
    <property type="entry name" value="Ribosomal protein S5 domain 2-like"/>
    <property type="match status" value="1"/>
</dbReference>
<name>A0A9N9D4W3_9GLOM</name>
<accession>A0A9N9D4W3</accession>
<evidence type="ECO:0000256" key="9">
    <source>
        <dbReference type="SAM" id="MobiDB-lite"/>
    </source>
</evidence>
<dbReference type="CDD" id="cd11371">
    <property type="entry name" value="RNase_PH_MTR3"/>
    <property type="match status" value="1"/>
</dbReference>
<evidence type="ECO:0000256" key="4">
    <source>
        <dbReference type="ARBA" id="ARBA00022490"/>
    </source>
</evidence>
<dbReference type="GO" id="GO:0071028">
    <property type="term" value="P:nuclear mRNA surveillance"/>
    <property type="evidence" value="ECO:0007669"/>
    <property type="project" value="TreeGrafter"/>
</dbReference>
<dbReference type="InterPro" id="IPR050080">
    <property type="entry name" value="RNase_PH"/>
</dbReference>
<evidence type="ECO:0000256" key="2">
    <source>
        <dbReference type="ARBA" id="ARBA00004496"/>
    </source>
</evidence>
<proteinExistence type="inferred from homology"/>
<comment type="subcellular location">
    <subcellularLocation>
        <location evidence="2">Cytoplasm</location>
    </subcellularLocation>
    <subcellularLocation>
        <location evidence="1">Nucleus</location>
    </subcellularLocation>
</comment>
<organism evidence="11 12">
    <name type="scientific">Ambispora gerdemannii</name>
    <dbReference type="NCBI Taxonomy" id="144530"/>
    <lineage>
        <taxon>Eukaryota</taxon>
        <taxon>Fungi</taxon>
        <taxon>Fungi incertae sedis</taxon>
        <taxon>Mucoromycota</taxon>
        <taxon>Glomeromycotina</taxon>
        <taxon>Glomeromycetes</taxon>
        <taxon>Archaeosporales</taxon>
        <taxon>Ambisporaceae</taxon>
        <taxon>Ambispora</taxon>
    </lineage>
</organism>
<dbReference type="GO" id="GO:0003723">
    <property type="term" value="F:RNA binding"/>
    <property type="evidence" value="ECO:0007669"/>
    <property type="project" value="UniProtKB-KW"/>
</dbReference>
<comment type="caution">
    <text evidence="11">The sequence shown here is derived from an EMBL/GenBank/DDBJ whole genome shotgun (WGS) entry which is preliminary data.</text>
</comment>
<keyword evidence="5" id="KW-0698">rRNA processing</keyword>
<evidence type="ECO:0000256" key="3">
    <source>
        <dbReference type="ARBA" id="ARBA00006678"/>
    </source>
</evidence>
<dbReference type="Gene3D" id="3.30.230.70">
    <property type="entry name" value="GHMP Kinase, N-terminal domain"/>
    <property type="match status" value="1"/>
</dbReference>
<evidence type="ECO:0000256" key="5">
    <source>
        <dbReference type="ARBA" id="ARBA00022552"/>
    </source>
</evidence>
<dbReference type="GO" id="GO:0006364">
    <property type="term" value="P:rRNA processing"/>
    <property type="evidence" value="ECO:0007669"/>
    <property type="project" value="UniProtKB-KW"/>
</dbReference>
<dbReference type="GO" id="GO:0034475">
    <property type="term" value="P:U4 snRNA 3'-end processing"/>
    <property type="evidence" value="ECO:0007669"/>
    <property type="project" value="TreeGrafter"/>
</dbReference>
<dbReference type="Pfam" id="PF01138">
    <property type="entry name" value="RNase_PH"/>
    <property type="match status" value="1"/>
</dbReference>
<dbReference type="GO" id="GO:0016075">
    <property type="term" value="P:rRNA catabolic process"/>
    <property type="evidence" value="ECO:0007669"/>
    <property type="project" value="TreeGrafter"/>
</dbReference>
<evidence type="ECO:0000259" key="10">
    <source>
        <dbReference type="Pfam" id="PF01138"/>
    </source>
</evidence>
<gene>
    <name evidence="11" type="ORF">AGERDE_LOCUS10300</name>
</gene>
<keyword evidence="7" id="KW-0694">RNA-binding</keyword>